<dbReference type="InterPro" id="IPR012223">
    <property type="entry name" value="TEII"/>
</dbReference>
<dbReference type="Gene3D" id="3.40.50.1820">
    <property type="entry name" value="alpha/beta hydrolase"/>
    <property type="match status" value="1"/>
</dbReference>
<evidence type="ECO:0000313" key="3">
    <source>
        <dbReference type="EMBL" id="TCN17540.1"/>
    </source>
</evidence>
<dbReference type="GO" id="GO:0016787">
    <property type="term" value="F:hydrolase activity"/>
    <property type="evidence" value="ECO:0007669"/>
    <property type="project" value="UniProtKB-KW"/>
</dbReference>
<gene>
    <name evidence="3" type="ORF">EV146_1255</name>
</gene>
<evidence type="ECO:0000259" key="2">
    <source>
        <dbReference type="Pfam" id="PF00975"/>
    </source>
</evidence>
<dbReference type="PANTHER" id="PTHR11487:SF0">
    <property type="entry name" value="S-ACYL FATTY ACID SYNTHASE THIOESTERASE, MEDIUM CHAIN"/>
    <property type="match status" value="1"/>
</dbReference>
<dbReference type="EMBL" id="SLVV01000025">
    <property type="protein sequence ID" value="TCN17540.1"/>
    <property type="molecule type" value="Genomic_DNA"/>
</dbReference>
<dbReference type="RefSeq" id="WP_219916478.1">
    <property type="nucleotide sequence ID" value="NZ_JABUHM010000024.1"/>
</dbReference>
<proteinExistence type="inferred from homology"/>
<keyword evidence="3" id="KW-0378">Hydrolase</keyword>
<comment type="caution">
    <text evidence="3">The sequence shown here is derived from an EMBL/GenBank/DDBJ whole genome shotgun (WGS) entry which is preliminary data.</text>
</comment>
<dbReference type="PANTHER" id="PTHR11487">
    <property type="entry name" value="THIOESTERASE"/>
    <property type="match status" value="1"/>
</dbReference>
<evidence type="ECO:0000256" key="1">
    <source>
        <dbReference type="ARBA" id="ARBA00007169"/>
    </source>
</evidence>
<dbReference type="SUPFAM" id="SSF53474">
    <property type="entry name" value="alpha/beta-Hydrolases"/>
    <property type="match status" value="1"/>
</dbReference>
<dbReference type="Pfam" id="PF00975">
    <property type="entry name" value="Thioesterase"/>
    <property type="match status" value="1"/>
</dbReference>
<sequence>MNRKNICSSFYYYKSKANPVVRLLCFPYAGGSALAYRQWTQSLADEIEVCPIQLPGRENRMAEEPIRALPKLITLLADELEPAINSSIPYAFFGHSMGALISYELAKEINKRSWKMPIQLFLSGKRPPQLSKKERPTYNLPEKEFIDELRKMNGTPEEVLDNKEIMDLFLPIIRADFEIVDTYQFDLSSPLSCPITAFGGLNDPLTQKEDLDSWKELTTSEFNIHLFPGDHFYLFEHEKKLLKAIQEEFFYAFHRPS</sequence>
<comment type="similarity">
    <text evidence="1">Belongs to the thioesterase family.</text>
</comment>
<dbReference type="Proteomes" id="UP000295689">
    <property type="component" value="Unassembled WGS sequence"/>
</dbReference>
<accession>A0A4V2RBL0</accession>
<dbReference type="InterPro" id="IPR029058">
    <property type="entry name" value="AB_hydrolase_fold"/>
</dbReference>
<evidence type="ECO:0000313" key="4">
    <source>
        <dbReference type="Proteomes" id="UP000295689"/>
    </source>
</evidence>
<dbReference type="InterPro" id="IPR001031">
    <property type="entry name" value="Thioesterase"/>
</dbReference>
<keyword evidence="4" id="KW-1185">Reference proteome</keyword>
<name>A0A4V2RBL0_9BACI</name>
<reference evidence="3 4" key="1">
    <citation type="journal article" date="2015" name="Stand. Genomic Sci.">
        <title>Genomic Encyclopedia of Bacterial and Archaeal Type Strains, Phase III: the genomes of soil and plant-associated and newly described type strains.</title>
        <authorList>
            <person name="Whitman W.B."/>
            <person name="Woyke T."/>
            <person name="Klenk H.P."/>
            <person name="Zhou Y."/>
            <person name="Lilburn T.G."/>
            <person name="Beck B.J."/>
            <person name="De Vos P."/>
            <person name="Vandamme P."/>
            <person name="Eisen J.A."/>
            <person name="Garrity G."/>
            <person name="Hugenholtz P."/>
            <person name="Kyrpides N.C."/>
        </authorList>
    </citation>
    <scope>NUCLEOTIDE SEQUENCE [LARGE SCALE GENOMIC DNA]</scope>
    <source>
        <strain evidence="3 4">CV53</strain>
    </source>
</reference>
<dbReference type="AlphaFoldDB" id="A0A4V2RBL0"/>
<feature type="domain" description="Thioesterase" evidence="2">
    <location>
        <begin position="22"/>
        <end position="246"/>
    </location>
</feature>
<dbReference type="GO" id="GO:0008610">
    <property type="term" value="P:lipid biosynthetic process"/>
    <property type="evidence" value="ECO:0007669"/>
    <property type="project" value="TreeGrafter"/>
</dbReference>
<protein>
    <submittedName>
        <fullName evidence="3">Medium-chain acyl-[acyl-carrier-protein] hydrolase</fullName>
    </submittedName>
</protein>
<organism evidence="3 4">
    <name type="scientific">Mesobacillus foraminis</name>
    <dbReference type="NCBI Taxonomy" id="279826"/>
    <lineage>
        <taxon>Bacteria</taxon>
        <taxon>Bacillati</taxon>
        <taxon>Bacillota</taxon>
        <taxon>Bacilli</taxon>
        <taxon>Bacillales</taxon>
        <taxon>Bacillaceae</taxon>
        <taxon>Mesobacillus</taxon>
    </lineage>
</organism>